<organism evidence="2">
    <name type="scientific">Siphoviridae sp. ctxYv12</name>
    <dbReference type="NCBI Taxonomy" id="2827974"/>
    <lineage>
        <taxon>Viruses</taxon>
        <taxon>Duplodnaviria</taxon>
        <taxon>Heunggongvirae</taxon>
        <taxon>Uroviricota</taxon>
        <taxon>Caudoviricetes</taxon>
    </lineage>
</organism>
<sequence>MKVIIMSNNYWIDRFTAEENRINELSKEQVKEAKKQYDIALKNTNQKIYEFYAKYAKDNNISMYEAKQRFNKKELKEFKMSLSEYVRKGKSLNISSDDSIIKDLKNVSSRVHIERLEALKMEIKAEIDLLAKTMENNLDRHLREVYKDTYYRSAYSIQKGLDKFSNIEKINPELLENLVYKPWTKDNTNWSKRIWSNDSKLVNTLHTNLTQNIITGKPLKEVIDTVAERFNVEKNIASRLIMTESAAYHSKAKEKCLKDLGCEKYEIIATLDDRTSSICRSMDSKVFDMKDYQVGVTAPPFHVNCRTVTAPYYDKLDGDINLRASRTEDDDYELVDIKNYQDWYDRYVEKPHYILHANDEGNFDYKDKANEYHWLFKIDKVDYNSVREVFSQYEAGMADLSYETAIVVRADGNVFGIIGGENFVNSQVVGDLTGAYITHNHPKKYTEFSFSDEDINSFIEYKLAYLKGLDYKYEYEISWDLFESDKYSDDPDEWKNFEYVKHNIQIGKALEKGIRYRRFKR</sequence>
<name>A0A8S5S3V6_9CAUD</name>
<evidence type="ECO:0000313" key="2">
    <source>
        <dbReference type="EMBL" id="DAF45717.1"/>
    </source>
</evidence>
<protein>
    <submittedName>
        <fullName evidence="2">Minor capsid protein</fullName>
    </submittedName>
</protein>
<dbReference type="EMBL" id="BK032518">
    <property type="protein sequence ID" value="DAF45717.1"/>
    <property type="molecule type" value="Genomic_DNA"/>
</dbReference>
<proteinExistence type="predicted"/>
<reference evidence="2" key="1">
    <citation type="journal article" date="2021" name="Proc. Natl. Acad. Sci. U.S.A.">
        <title>A Catalog of Tens of Thousands of Viruses from Human Metagenomes Reveals Hidden Associations with Chronic Diseases.</title>
        <authorList>
            <person name="Tisza M.J."/>
            <person name="Buck C.B."/>
        </authorList>
    </citation>
    <scope>NUCLEOTIDE SEQUENCE</scope>
    <source>
        <strain evidence="2">CtxYv12</strain>
    </source>
</reference>
<evidence type="ECO:0000259" key="1">
    <source>
        <dbReference type="Pfam" id="PF04233"/>
    </source>
</evidence>
<dbReference type="NCBIfam" id="TIGR01641">
    <property type="entry name" value="phageSPP1_gp7"/>
    <property type="match status" value="1"/>
</dbReference>
<dbReference type="Pfam" id="PF04233">
    <property type="entry name" value="Phage_Mu_F"/>
    <property type="match status" value="1"/>
</dbReference>
<accession>A0A8S5S3V6</accession>
<dbReference type="InterPro" id="IPR006528">
    <property type="entry name" value="Phage_head_morphogenesis_dom"/>
</dbReference>
<feature type="domain" description="Phage head morphogenesis" evidence="1">
    <location>
        <begin position="204"/>
        <end position="309"/>
    </location>
</feature>